<organism evidence="1 2">
    <name type="scientific">Arenibacter aquaticus</name>
    <dbReference type="NCBI Taxonomy" id="2489054"/>
    <lineage>
        <taxon>Bacteria</taxon>
        <taxon>Pseudomonadati</taxon>
        <taxon>Bacteroidota</taxon>
        <taxon>Flavobacteriia</taxon>
        <taxon>Flavobacteriales</taxon>
        <taxon>Flavobacteriaceae</taxon>
        <taxon>Arenibacter</taxon>
    </lineage>
</organism>
<dbReference type="SUPFAM" id="SSF160387">
    <property type="entry name" value="NosL/MerB-like"/>
    <property type="match status" value="1"/>
</dbReference>
<sequence>MENLKIVLFLLLISFSSCNRGPKPIDYGSDGCHFCSMTIVDQQHAAEIVTKKGKVFKFDSSECMMNHVKDIEQQKIALFLVNDYGQPGKLIDATKASFLISSGIPSPMGEFLTAFETQTAASKAKEQHKGEVLNWEQLKSRFHWLSY</sequence>
<keyword evidence="2" id="KW-1185">Reference proteome</keyword>
<evidence type="ECO:0000313" key="2">
    <source>
        <dbReference type="Proteomes" id="UP000267585"/>
    </source>
</evidence>
<gene>
    <name evidence="1" type="ORF">EHW67_13875</name>
</gene>
<reference evidence="1 2" key="1">
    <citation type="submission" date="2018-11" db="EMBL/GenBank/DDBJ databases">
        <title>Arenibacter aquaticus sp.nov., a marine bacterium isolated from surface seawater in the South China Sea.</title>
        <authorList>
            <person name="Guo J."/>
            <person name="Sun J."/>
        </authorList>
    </citation>
    <scope>NUCLEOTIDE SEQUENCE [LARGE SCALE GENOMIC DNA]</scope>
    <source>
        <strain evidence="1 2">GUO666</strain>
    </source>
</reference>
<evidence type="ECO:0000313" key="1">
    <source>
        <dbReference type="EMBL" id="RTE52758.1"/>
    </source>
</evidence>
<dbReference type="EMBL" id="RQPJ01000014">
    <property type="protein sequence ID" value="RTE52758.1"/>
    <property type="molecule type" value="Genomic_DNA"/>
</dbReference>
<dbReference type="PANTHER" id="PTHR41247:SF1">
    <property type="entry name" value="HTH-TYPE TRANSCRIPTIONAL REPRESSOR YCNK"/>
    <property type="match status" value="1"/>
</dbReference>
<comment type="caution">
    <text evidence="1">The sequence shown here is derived from an EMBL/GenBank/DDBJ whole genome shotgun (WGS) entry which is preliminary data.</text>
</comment>
<accession>A0A3S0C5S8</accession>
<proteinExistence type="predicted"/>
<dbReference type="PANTHER" id="PTHR41247">
    <property type="entry name" value="HTH-TYPE TRANSCRIPTIONAL REPRESSOR YCNK"/>
    <property type="match status" value="1"/>
</dbReference>
<dbReference type="OrthoDB" id="9792749at2"/>
<protein>
    <submittedName>
        <fullName evidence="1">Uncharacterized protein</fullName>
    </submittedName>
</protein>
<dbReference type="RefSeq" id="WP_126162991.1">
    <property type="nucleotide sequence ID" value="NZ_RQPJ01000014.1"/>
</dbReference>
<dbReference type="InterPro" id="IPR008719">
    <property type="entry name" value="N2O_reductase_NosL"/>
</dbReference>
<name>A0A3S0C5S8_9FLAO</name>
<dbReference type="AlphaFoldDB" id="A0A3S0C5S8"/>
<dbReference type="PROSITE" id="PS51257">
    <property type="entry name" value="PROKAR_LIPOPROTEIN"/>
    <property type="match status" value="1"/>
</dbReference>
<dbReference type="Pfam" id="PF05573">
    <property type="entry name" value="NosL"/>
    <property type="match status" value="1"/>
</dbReference>
<dbReference type="Proteomes" id="UP000267585">
    <property type="component" value="Unassembled WGS sequence"/>
</dbReference>